<dbReference type="EMBL" id="CP036290">
    <property type="protein sequence ID" value="QDU86178.1"/>
    <property type="molecule type" value="Genomic_DNA"/>
</dbReference>
<organism evidence="1 2">
    <name type="scientific">Rohdeia mirabilis</name>
    <dbReference type="NCBI Taxonomy" id="2528008"/>
    <lineage>
        <taxon>Bacteria</taxon>
        <taxon>Pseudomonadati</taxon>
        <taxon>Planctomycetota</taxon>
        <taxon>Planctomycetia</taxon>
        <taxon>Planctomycetia incertae sedis</taxon>
        <taxon>Rohdeia</taxon>
    </lineage>
</organism>
<dbReference type="Proteomes" id="UP000319342">
    <property type="component" value="Chromosome"/>
</dbReference>
<dbReference type="PANTHER" id="PTHR43883:SF1">
    <property type="entry name" value="GLUCONOKINASE"/>
    <property type="match status" value="1"/>
</dbReference>
<protein>
    <submittedName>
        <fullName evidence="1">Chromatin associated protein KTI12</fullName>
    </submittedName>
</protein>
<accession>A0A518D3Y7</accession>
<reference evidence="1 2" key="1">
    <citation type="submission" date="2019-02" db="EMBL/GenBank/DDBJ databases">
        <title>Deep-cultivation of Planctomycetes and their phenomic and genomic characterization uncovers novel biology.</title>
        <authorList>
            <person name="Wiegand S."/>
            <person name="Jogler M."/>
            <person name="Boedeker C."/>
            <person name="Pinto D."/>
            <person name="Vollmers J."/>
            <person name="Rivas-Marin E."/>
            <person name="Kohn T."/>
            <person name="Peeters S.H."/>
            <person name="Heuer A."/>
            <person name="Rast P."/>
            <person name="Oberbeckmann S."/>
            <person name="Bunk B."/>
            <person name="Jeske O."/>
            <person name="Meyerdierks A."/>
            <person name="Storesund J.E."/>
            <person name="Kallscheuer N."/>
            <person name="Luecker S."/>
            <person name="Lage O.M."/>
            <person name="Pohl T."/>
            <person name="Merkel B.J."/>
            <person name="Hornburger P."/>
            <person name="Mueller R.-W."/>
            <person name="Bruemmer F."/>
            <person name="Labrenz M."/>
            <person name="Spormann A.M."/>
            <person name="Op den Camp H."/>
            <person name="Overmann J."/>
            <person name="Amann R."/>
            <person name="Jetten M.S.M."/>
            <person name="Mascher T."/>
            <person name="Medema M.H."/>
            <person name="Devos D.P."/>
            <person name="Kaster A.-K."/>
            <person name="Ovreas L."/>
            <person name="Rohde M."/>
            <person name="Galperin M.Y."/>
            <person name="Jogler C."/>
        </authorList>
    </citation>
    <scope>NUCLEOTIDE SEQUENCE [LARGE SCALE GENOMIC DNA]</scope>
    <source>
        <strain evidence="1 2">Pla163</strain>
    </source>
</reference>
<evidence type="ECO:0000313" key="1">
    <source>
        <dbReference type="EMBL" id="QDU86178.1"/>
    </source>
</evidence>
<dbReference type="Gene3D" id="3.40.50.300">
    <property type="entry name" value="P-loop containing nucleotide triphosphate hydrolases"/>
    <property type="match status" value="1"/>
</dbReference>
<dbReference type="AlphaFoldDB" id="A0A518D3Y7"/>
<sequence>MDAPQSQSDHAPDPSALAARAAAAGAPARALVLLCGLPASGKSWLAEHLAEPLDAELHQSDVRRRELFAVPTGYRHRGPYDAGMYSPEAKQKVYDSLLADARRCLTAGTRVIIDGSFVQAKWRKPFEELARELGAPFVFLEVTASEDVIKRRIDRRIQDTTQPSDADWNVYLKLKGQREPLDECGENERLEVVSETPLDEVVAALAQKLAAQLA</sequence>
<name>A0A518D3Y7_9BACT</name>
<dbReference type="RefSeq" id="WP_419186039.1">
    <property type="nucleotide sequence ID" value="NZ_CP036290.1"/>
</dbReference>
<dbReference type="Pfam" id="PF13671">
    <property type="entry name" value="AAA_33"/>
    <property type="match status" value="1"/>
</dbReference>
<dbReference type="PANTHER" id="PTHR43883">
    <property type="entry name" value="SLR0207 PROTEIN"/>
    <property type="match status" value="1"/>
</dbReference>
<gene>
    <name evidence="1" type="ORF">Pla163_33280</name>
</gene>
<dbReference type="InterPro" id="IPR052732">
    <property type="entry name" value="Cell-binding_unc_protein"/>
</dbReference>
<evidence type="ECO:0000313" key="2">
    <source>
        <dbReference type="Proteomes" id="UP000319342"/>
    </source>
</evidence>
<proteinExistence type="predicted"/>
<keyword evidence="2" id="KW-1185">Reference proteome</keyword>
<dbReference type="InterPro" id="IPR027417">
    <property type="entry name" value="P-loop_NTPase"/>
</dbReference>
<dbReference type="SUPFAM" id="SSF52540">
    <property type="entry name" value="P-loop containing nucleoside triphosphate hydrolases"/>
    <property type="match status" value="1"/>
</dbReference>